<evidence type="ECO:0000256" key="1">
    <source>
        <dbReference type="SAM" id="SignalP"/>
    </source>
</evidence>
<keyword evidence="3" id="KW-1185">Reference proteome</keyword>
<protein>
    <submittedName>
        <fullName evidence="2">Uncharacterized protein</fullName>
    </submittedName>
</protein>
<reference evidence="2 3" key="1">
    <citation type="journal article" date="2016" name="Mol. Biol. Evol.">
        <title>Comparative Genomics of Early-Diverging Mushroom-Forming Fungi Provides Insights into the Origins of Lignocellulose Decay Capabilities.</title>
        <authorList>
            <person name="Nagy L.G."/>
            <person name="Riley R."/>
            <person name="Tritt A."/>
            <person name="Adam C."/>
            <person name="Daum C."/>
            <person name="Floudas D."/>
            <person name="Sun H."/>
            <person name="Yadav J.S."/>
            <person name="Pangilinan J."/>
            <person name="Larsson K.H."/>
            <person name="Matsuura K."/>
            <person name="Barry K."/>
            <person name="Labutti K."/>
            <person name="Kuo R."/>
            <person name="Ohm R.A."/>
            <person name="Bhattacharya S.S."/>
            <person name="Shirouzu T."/>
            <person name="Yoshinaga Y."/>
            <person name="Martin F.M."/>
            <person name="Grigoriev I.V."/>
            <person name="Hibbett D.S."/>
        </authorList>
    </citation>
    <scope>NUCLEOTIDE SEQUENCE [LARGE SCALE GENOMIC DNA]</scope>
    <source>
        <strain evidence="2 3">L-15889</strain>
    </source>
</reference>
<evidence type="ECO:0000313" key="3">
    <source>
        <dbReference type="Proteomes" id="UP000076727"/>
    </source>
</evidence>
<feature type="chain" id="PRO_5007863075" evidence="1">
    <location>
        <begin position="18"/>
        <end position="200"/>
    </location>
</feature>
<evidence type="ECO:0000313" key="2">
    <source>
        <dbReference type="EMBL" id="KZT66889.1"/>
    </source>
</evidence>
<sequence>MFAFAALPVALAVGAFAMPAALSARQDPCNALGAGASSSLTYNFQLEVVDQSAADSATGAVLALVNSDSNDGLWSLKEIHQNATGDFASWTLNGGALIPTPSSSNSGLVGSDMSVPAGSIVEFAVTNNGSANAAAGQTPYCAVSDADGHATLAVNGDANSFSVCQTPGLAWVLVYNASNDNNGAYTYDSCTKQNVHLVQA</sequence>
<organism evidence="2 3">
    <name type="scientific">Daedalea quercina L-15889</name>
    <dbReference type="NCBI Taxonomy" id="1314783"/>
    <lineage>
        <taxon>Eukaryota</taxon>
        <taxon>Fungi</taxon>
        <taxon>Dikarya</taxon>
        <taxon>Basidiomycota</taxon>
        <taxon>Agaricomycotina</taxon>
        <taxon>Agaricomycetes</taxon>
        <taxon>Polyporales</taxon>
        <taxon>Fomitopsis</taxon>
    </lineage>
</organism>
<accession>A0A165NEX9</accession>
<dbReference type="AlphaFoldDB" id="A0A165NEX9"/>
<dbReference type="OrthoDB" id="2844016at2759"/>
<dbReference type="EMBL" id="KV429082">
    <property type="protein sequence ID" value="KZT66889.1"/>
    <property type="molecule type" value="Genomic_DNA"/>
</dbReference>
<keyword evidence="1" id="KW-0732">Signal</keyword>
<gene>
    <name evidence="2" type="ORF">DAEQUDRAFT_739662</name>
</gene>
<proteinExistence type="predicted"/>
<name>A0A165NEX9_9APHY</name>
<dbReference type="Proteomes" id="UP000076727">
    <property type="component" value="Unassembled WGS sequence"/>
</dbReference>
<feature type="signal peptide" evidence="1">
    <location>
        <begin position="1"/>
        <end position="17"/>
    </location>
</feature>